<evidence type="ECO:0000256" key="4">
    <source>
        <dbReference type="ARBA" id="ARBA00023239"/>
    </source>
</evidence>
<feature type="domain" description="Phosphomevalonate dehydratase large subunit-like" evidence="12">
    <location>
        <begin position="1"/>
        <end position="390"/>
    </location>
</feature>
<dbReference type="Pfam" id="PF04412">
    <property type="entry name" value="AcnX"/>
    <property type="match status" value="1"/>
</dbReference>
<keyword evidence="14" id="KW-1185">Reference proteome</keyword>
<evidence type="ECO:0000256" key="2">
    <source>
        <dbReference type="ARBA" id="ARBA00023004"/>
    </source>
</evidence>
<organism evidence="13 14">
    <name type="scientific">Methanothermus fervidus (strain ATCC 43054 / DSM 2088 / JCM 10308 / V24 S)</name>
    <dbReference type="NCBI Taxonomy" id="523846"/>
    <lineage>
        <taxon>Archaea</taxon>
        <taxon>Methanobacteriati</taxon>
        <taxon>Methanobacteriota</taxon>
        <taxon>Methanomada group</taxon>
        <taxon>Methanobacteria</taxon>
        <taxon>Methanobacteriales</taxon>
        <taxon>Methanothermaceae</taxon>
        <taxon>Methanothermus</taxon>
    </lineage>
</organism>
<evidence type="ECO:0000259" key="12">
    <source>
        <dbReference type="Pfam" id="PF04412"/>
    </source>
</evidence>
<dbReference type="KEGG" id="mfv:Mfer_0905"/>
<evidence type="ECO:0000313" key="13">
    <source>
        <dbReference type="EMBL" id="ADP77703.1"/>
    </source>
</evidence>
<evidence type="ECO:0000256" key="5">
    <source>
        <dbReference type="ARBA" id="ARBA00045120"/>
    </source>
</evidence>
<comment type="function">
    <text evidence="6">Component of a hydro-lyase that catalyzes the dehydration of mevalonate 5-phosphate (MVA5P) to form trans-anhydromevalonate 5-phosphate (tAHMP). Involved in the archaeal mevalonate (MVA) pathway, which provides fundamental precursors for isoprenoid biosynthesis, such as isopentenyl diphosphate (IPP) and dimethylallyl diphosphate (DMAPP).</text>
</comment>
<dbReference type="InterPro" id="IPR007506">
    <property type="entry name" value="PMDh-L-like_dom"/>
</dbReference>
<proteinExistence type="inferred from homology"/>
<keyword evidence="11" id="KW-0175">Coiled coil</keyword>
<feature type="coiled-coil region" evidence="11">
    <location>
        <begin position="257"/>
        <end position="284"/>
    </location>
</feature>
<protein>
    <recommendedName>
        <fullName evidence="10">Phosphomevalonate dehydratase large subunit</fullName>
        <ecNumber evidence="9">4.2.1.182</ecNumber>
    </recommendedName>
</protein>
<evidence type="ECO:0000256" key="8">
    <source>
        <dbReference type="ARBA" id="ARBA00046520"/>
    </source>
</evidence>
<evidence type="ECO:0000256" key="1">
    <source>
        <dbReference type="ARBA" id="ARBA00005092"/>
    </source>
</evidence>
<dbReference type="HOGENOM" id="CLU_018825_1_0_2"/>
<dbReference type="GO" id="GO:0008299">
    <property type="term" value="P:isoprenoid biosynthetic process"/>
    <property type="evidence" value="ECO:0007669"/>
    <property type="project" value="UniProtKB-KW"/>
</dbReference>
<evidence type="ECO:0000256" key="3">
    <source>
        <dbReference type="ARBA" id="ARBA00023229"/>
    </source>
</evidence>
<name>E3GZH1_METFV</name>
<dbReference type="PANTHER" id="PTHR36577">
    <property type="entry name" value="DUF521 DOMAIN PROTEIN (AFU_ORTHOLOGUE AFUA_6G00490)"/>
    <property type="match status" value="1"/>
</dbReference>
<evidence type="ECO:0000256" key="6">
    <source>
        <dbReference type="ARBA" id="ARBA00045299"/>
    </source>
</evidence>
<evidence type="ECO:0000256" key="11">
    <source>
        <dbReference type="SAM" id="Coils"/>
    </source>
</evidence>
<dbReference type="PANTHER" id="PTHR36577:SF3">
    <property type="entry name" value="DUF521 DOMAIN PROTEIN (AFU_ORTHOLOGUE AFUA_6G00490)"/>
    <property type="match status" value="1"/>
</dbReference>
<keyword evidence="2" id="KW-0408">Iron</keyword>
<comment type="subunit">
    <text evidence="8">Heterodimer composed of a large subunit (PMDh-L) and a small subunit (PMDh-S).</text>
</comment>
<keyword evidence="4 13" id="KW-0456">Lyase</keyword>
<evidence type="ECO:0000256" key="9">
    <source>
        <dbReference type="ARBA" id="ARBA00047176"/>
    </source>
</evidence>
<dbReference type="CDD" id="cd01355">
    <property type="entry name" value="AcnX"/>
    <property type="match status" value="1"/>
</dbReference>
<comment type="pathway">
    <text evidence="1">Isoprenoid biosynthesis; isopentenyl diphosphate biosynthesis via mevalonate pathway.</text>
</comment>
<keyword evidence="3" id="KW-0414">Isoprene biosynthesis</keyword>
<dbReference type="Proteomes" id="UP000002315">
    <property type="component" value="Chromosome"/>
</dbReference>
<comment type="similarity">
    <text evidence="7">Belongs to the AcnX type II large subunit family.</text>
</comment>
<accession>E3GZH1</accession>
<dbReference type="GO" id="GO:0016829">
    <property type="term" value="F:lyase activity"/>
    <property type="evidence" value="ECO:0007669"/>
    <property type="project" value="UniProtKB-KW"/>
</dbReference>
<evidence type="ECO:0000313" key="14">
    <source>
        <dbReference type="Proteomes" id="UP000002315"/>
    </source>
</evidence>
<reference evidence="13 14" key="1">
    <citation type="journal article" date="2010" name="Stand. Genomic Sci.">
        <title>Complete genome sequence of Methanothermus fervidus type strain (V24S).</title>
        <authorList>
            <person name="Anderson I."/>
            <person name="Djao O.D."/>
            <person name="Misra M."/>
            <person name="Chertkov O."/>
            <person name="Nolan M."/>
            <person name="Lucas S."/>
            <person name="Lapidus A."/>
            <person name="Del Rio T.G."/>
            <person name="Tice H."/>
            <person name="Cheng J.F."/>
            <person name="Tapia R."/>
            <person name="Han C."/>
            <person name="Goodwin L."/>
            <person name="Pitluck S."/>
            <person name="Liolios K."/>
            <person name="Ivanova N."/>
            <person name="Mavromatis K."/>
            <person name="Mikhailova N."/>
            <person name="Pati A."/>
            <person name="Brambilla E."/>
            <person name="Chen A."/>
            <person name="Palaniappan K."/>
            <person name="Land M."/>
            <person name="Hauser L."/>
            <person name="Chang Y.J."/>
            <person name="Jeffries C.D."/>
            <person name="Sikorski J."/>
            <person name="Spring S."/>
            <person name="Rohde M."/>
            <person name="Eichinger K."/>
            <person name="Huber H."/>
            <person name="Wirth R."/>
            <person name="Goker M."/>
            <person name="Detter J.C."/>
            <person name="Woyke T."/>
            <person name="Bristow J."/>
            <person name="Eisen J.A."/>
            <person name="Markowitz V."/>
            <person name="Hugenholtz P."/>
            <person name="Klenk H.P."/>
            <person name="Kyrpides N.C."/>
        </authorList>
    </citation>
    <scope>NUCLEOTIDE SEQUENCE [LARGE SCALE GENOMIC DNA]</scope>
    <source>
        <strain evidence="14">ATCC 43054 / DSM 2088 / JCM 10308 / V24 S</strain>
    </source>
</reference>
<dbReference type="AlphaFoldDB" id="E3GZH1"/>
<comment type="catalytic activity">
    <reaction evidence="5">
        <text>(R)-5-phosphomevalonate = (2E)-3-methyl-5-phosphooxypent-2-enoate + H2O</text>
        <dbReference type="Rhea" id="RHEA:78975"/>
        <dbReference type="ChEBI" id="CHEBI:15377"/>
        <dbReference type="ChEBI" id="CHEBI:58146"/>
        <dbReference type="ChEBI" id="CHEBI:229665"/>
        <dbReference type="EC" id="4.2.1.182"/>
    </reaction>
    <physiologicalReaction direction="left-to-right" evidence="5">
        <dbReference type="Rhea" id="RHEA:78976"/>
    </physiologicalReaction>
</comment>
<evidence type="ECO:0000256" key="7">
    <source>
        <dbReference type="ARBA" id="ARBA00046333"/>
    </source>
</evidence>
<gene>
    <name evidence="13" type="ordered locus">Mfer_0905</name>
</gene>
<dbReference type="STRING" id="523846.Mfer_0905"/>
<evidence type="ECO:0000256" key="10">
    <source>
        <dbReference type="ARBA" id="ARBA00047196"/>
    </source>
</evidence>
<sequence length="390" mass="42982">MYLTREEEKMYEGEFGEAVRISMEILVTLGDIYDADRLINISSAQVSGASYKTIGDAGLEYLEDMVKNSATTSVYTTLNPIGMDLKRWEELNIPSNFAKKQIKIVKAYQKMGVTLSCTCTPYFCGNIPTFKSHIAWSESSAVIYANSVLGARTNREGGPSALAAAICGKTPRYGYHLEENRNPNVLVEVKEKLNGIDYAVLGYLIGKEINDKIPYFKMLNRPDVDDLKNLGAALASAGAVALYHIEGVTPEYSLIDKNEFEDKITVTKKDLKAAKEELSTTNEKPEIVCIGCPHSSIQDIKKVAEIVANKKLNCDLWVCTSLSTKIMADRMGYTKIIEKSGGKILCDTCMVVTPIEDLGYKTIGVDSAKAAIYLPSNNLDVIFNDLNNLI</sequence>
<dbReference type="EC" id="4.2.1.182" evidence="9"/>
<dbReference type="EMBL" id="CP002278">
    <property type="protein sequence ID" value="ADP77703.1"/>
    <property type="molecule type" value="Genomic_DNA"/>
</dbReference>